<dbReference type="NCBIfam" id="TIGR02167">
    <property type="entry name" value="Liste_lipo_26"/>
    <property type="match status" value="5"/>
</dbReference>
<protein>
    <recommendedName>
        <fullName evidence="2">BspA family leucine-rich repeat surface protein</fullName>
    </recommendedName>
</protein>
<dbReference type="EMBL" id="MN740545">
    <property type="protein sequence ID" value="QHS77348.1"/>
    <property type="molecule type" value="Genomic_DNA"/>
</dbReference>
<dbReference type="AlphaFoldDB" id="A0A6C0ACB3"/>
<reference evidence="1" key="1">
    <citation type="journal article" date="2020" name="Nature">
        <title>Giant virus diversity and host interactions through global metagenomics.</title>
        <authorList>
            <person name="Schulz F."/>
            <person name="Roux S."/>
            <person name="Paez-Espino D."/>
            <person name="Jungbluth S."/>
            <person name="Walsh D.A."/>
            <person name="Denef V.J."/>
            <person name="McMahon K.D."/>
            <person name="Konstantinidis K.T."/>
            <person name="Eloe-Fadrosh E.A."/>
            <person name="Kyrpides N.C."/>
            <person name="Woyke T."/>
        </authorList>
    </citation>
    <scope>NUCLEOTIDE SEQUENCE</scope>
    <source>
        <strain evidence="1">GVMAG-S-1004661-13</strain>
    </source>
</reference>
<sequence>MVFQPKNRDELKEAVDLWCNDKDTALKKYGDISKWDTSSVTNMSHIFFDSQFNGDISKWNTSKVIDMNNMFSNSEFNRDISKWDTSNVTDMSDMFFNSEFNGDISKWNTSNVTDMICMFTYSDFNGDISKWDTSKVKDMSWMFYESQFNGDISNWNFSNIEDDINDIGIKIVKKWTIVKVDKKDIKCCVLLQSIKNEFIKCSTCHKYFDISIKDKWIDKKNSCPMCTVEWYNNKVYLME</sequence>
<evidence type="ECO:0000313" key="1">
    <source>
        <dbReference type="EMBL" id="QHS77348.1"/>
    </source>
</evidence>
<organism evidence="1">
    <name type="scientific">viral metagenome</name>
    <dbReference type="NCBI Taxonomy" id="1070528"/>
    <lineage>
        <taxon>unclassified sequences</taxon>
        <taxon>metagenomes</taxon>
        <taxon>organismal metagenomes</taxon>
    </lineage>
</organism>
<dbReference type="InterPro" id="IPR011889">
    <property type="entry name" value="Liste_lipo_26"/>
</dbReference>
<name>A0A6C0ACB3_9ZZZZ</name>
<proteinExistence type="predicted"/>
<evidence type="ECO:0008006" key="2">
    <source>
        <dbReference type="Google" id="ProtNLM"/>
    </source>
</evidence>
<dbReference type="Pfam" id="PF03382">
    <property type="entry name" value="DUF285"/>
    <property type="match status" value="1"/>
</dbReference>
<dbReference type="InterPro" id="IPR005046">
    <property type="entry name" value="DUF285"/>
</dbReference>
<accession>A0A6C0ACB3</accession>